<feature type="transmembrane region" description="Helical" evidence="2">
    <location>
        <begin position="223"/>
        <end position="246"/>
    </location>
</feature>
<dbReference type="GO" id="GO:0003677">
    <property type="term" value="F:DNA binding"/>
    <property type="evidence" value="ECO:0007669"/>
    <property type="project" value="UniProtKB-KW"/>
</dbReference>
<dbReference type="InterPro" id="IPR021858">
    <property type="entry name" value="Fun_TF"/>
</dbReference>
<evidence type="ECO:0000256" key="2">
    <source>
        <dbReference type="SAM" id="Phobius"/>
    </source>
</evidence>
<dbReference type="SUPFAM" id="SSF57701">
    <property type="entry name" value="Zn2/Cys6 DNA-binding domain"/>
    <property type="match status" value="1"/>
</dbReference>
<keyword evidence="5" id="KW-1185">Reference proteome</keyword>
<keyword evidence="2" id="KW-0472">Membrane</keyword>
<dbReference type="SMART" id="SM00066">
    <property type="entry name" value="GAL4"/>
    <property type="match status" value="1"/>
</dbReference>
<evidence type="ECO:0000256" key="1">
    <source>
        <dbReference type="ARBA" id="ARBA00023242"/>
    </source>
</evidence>
<keyword evidence="2" id="KW-0812">Transmembrane</keyword>
<proteinExistence type="predicted"/>
<dbReference type="InterPro" id="IPR053175">
    <property type="entry name" value="DHMBA_Reg_Transcription_Factor"/>
</dbReference>
<name>A0AA38RCP8_9PEZI</name>
<dbReference type="Proteomes" id="UP001174694">
    <property type="component" value="Unassembled WGS sequence"/>
</dbReference>
<keyword evidence="1" id="KW-0539">Nucleus</keyword>
<dbReference type="PANTHER" id="PTHR38791:SF1">
    <property type="entry name" value="TRANSCRIPTION FACTOR, PUTATIVE-RELATED"/>
    <property type="match status" value="1"/>
</dbReference>
<gene>
    <name evidence="4" type="ORF">NKR23_g6820</name>
</gene>
<dbReference type="InterPro" id="IPR036864">
    <property type="entry name" value="Zn2-C6_fun-type_DNA-bd_sf"/>
</dbReference>
<dbReference type="AlphaFoldDB" id="A0AA38RCP8"/>
<dbReference type="GO" id="GO:0008270">
    <property type="term" value="F:zinc ion binding"/>
    <property type="evidence" value="ECO:0007669"/>
    <property type="project" value="InterPro"/>
</dbReference>
<reference evidence="4" key="1">
    <citation type="submission" date="2022-07" db="EMBL/GenBank/DDBJ databases">
        <title>Fungi with potential for degradation of polypropylene.</title>
        <authorList>
            <person name="Gostincar C."/>
        </authorList>
    </citation>
    <scope>NUCLEOTIDE SEQUENCE</scope>
    <source>
        <strain evidence="4">EXF-13308</strain>
    </source>
</reference>
<evidence type="ECO:0000259" key="3">
    <source>
        <dbReference type="PROSITE" id="PS50048"/>
    </source>
</evidence>
<feature type="domain" description="Zn(2)-C6 fungal-type" evidence="3">
    <location>
        <begin position="10"/>
        <end position="39"/>
    </location>
</feature>
<sequence>MVYRGTPSRDCLPCRRRKLRCDLQKESCGQCRRANLTCTGYRDPHQLVIRDETQAIRQKALAQASHQECLSAANTSIATLQLSWDVRARHVFFCFYVFGLSRSYDMLSSLYEREPPDGHLSMSVDAVSLAFLSHQHDAPDLSALAGKRYLAAIQLLGQALGTPAQATSDATLQAVLLLDLYEKIVNRNPKSSSSWMSHVNGAMSLVAIRGKHRTIASHVARRLAMRLVITLIISCGAAGIRVPAALSALREDLSRYVDEKDPKWAVTGEVVGLLNLNADVRDGKITDGAEILARLRQLDERFITLERELPPSWHGRRVLVADSEPLVFEGHYDMHRDHFVTQVRNVIHTTRLAINVAILAHAGDNVALKGEASAVIDGIAREICSSAPQFVLPAARPQNKVPLTPLQALQCYTLISPVYHAGQVSSDPRMRPWVVSFLEHIAEVGGVRVAREVADVMRYRPETSHWHVYAMLGSYAFAA</sequence>
<accession>A0AA38RCP8</accession>
<protein>
    <submittedName>
        <fullName evidence="4">Zn(2)-C6 fungal-type DNA-binding domain protein</fullName>
    </submittedName>
</protein>
<dbReference type="GO" id="GO:0000981">
    <property type="term" value="F:DNA-binding transcription factor activity, RNA polymerase II-specific"/>
    <property type="evidence" value="ECO:0007669"/>
    <property type="project" value="InterPro"/>
</dbReference>
<dbReference type="CDD" id="cd00067">
    <property type="entry name" value="GAL4"/>
    <property type="match status" value="1"/>
</dbReference>
<organism evidence="4 5">
    <name type="scientific">Pleurostoma richardsiae</name>
    <dbReference type="NCBI Taxonomy" id="41990"/>
    <lineage>
        <taxon>Eukaryota</taxon>
        <taxon>Fungi</taxon>
        <taxon>Dikarya</taxon>
        <taxon>Ascomycota</taxon>
        <taxon>Pezizomycotina</taxon>
        <taxon>Sordariomycetes</taxon>
        <taxon>Sordariomycetidae</taxon>
        <taxon>Calosphaeriales</taxon>
        <taxon>Pleurostomataceae</taxon>
        <taxon>Pleurostoma</taxon>
    </lineage>
</organism>
<evidence type="ECO:0000313" key="5">
    <source>
        <dbReference type="Proteomes" id="UP001174694"/>
    </source>
</evidence>
<dbReference type="PROSITE" id="PS50048">
    <property type="entry name" value="ZN2_CY6_FUNGAL_2"/>
    <property type="match status" value="1"/>
</dbReference>
<keyword evidence="2" id="KW-1133">Transmembrane helix</keyword>
<dbReference type="Pfam" id="PF00172">
    <property type="entry name" value="Zn_clus"/>
    <property type="match status" value="1"/>
</dbReference>
<dbReference type="PANTHER" id="PTHR38791">
    <property type="entry name" value="ZN(II)2CYS6 TRANSCRIPTION FACTOR (EUROFUNG)-RELATED-RELATED"/>
    <property type="match status" value="1"/>
</dbReference>
<dbReference type="EMBL" id="JANBVO010000020">
    <property type="protein sequence ID" value="KAJ9143057.1"/>
    <property type="molecule type" value="Genomic_DNA"/>
</dbReference>
<comment type="caution">
    <text evidence="4">The sequence shown here is derived from an EMBL/GenBank/DDBJ whole genome shotgun (WGS) entry which is preliminary data.</text>
</comment>
<dbReference type="Pfam" id="PF11951">
    <property type="entry name" value="Fungal_trans_2"/>
    <property type="match status" value="1"/>
</dbReference>
<evidence type="ECO:0000313" key="4">
    <source>
        <dbReference type="EMBL" id="KAJ9143057.1"/>
    </source>
</evidence>
<dbReference type="InterPro" id="IPR001138">
    <property type="entry name" value="Zn2Cys6_DnaBD"/>
</dbReference>
<keyword evidence="4" id="KW-0238">DNA-binding</keyword>
<dbReference type="Gene3D" id="4.10.240.10">
    <property type="entry name" value="Zn(2)-C6 fungal-type DNA-binding domain"/>
    <property type="match status" value="1"/>
</dbReference>